<evidence type="ECO:0000313" key="3">
    <source>
        <dbReference type="Proteomes" id="UP000314294"/>
    </source>
</evidence>
<reference evidence="2 3" key="1">
    <citation type="submission" date="2019-03" db="EMBL/GenBank/DDBJ databases">
        <title>First draft genome of Liparis tanakae, snailfish: a comprehensive survey of snailfish specific genes.</title>
        <authorList>
            <person name="Kim W."/>
            <person name="Song I."/>
            <person name="Jeong J.-H."/>
            <person name="Kim D."/>
            <person name="Kim S."/>
            <person name="Ryu S."/>
            <person name="Song J.Y."/>
            <person name="Lee S.K."/>
        </authorList>
    </citation>
    <scope>NUCLEOTIDE SEQUENCE [LARGE SCALE GENOMIC DNA]</scope>
    <source>
        <tissue evidence="2">Muscle</tissue>
    </source>
</reference>
<organism evidence="2 3">
    <name type="scientific">Liparis tanakae</name>
    <name type="common">Tanaka's snailfish</name>
    <dbReference type="NCBI Taxonomy" id="230148"/>
    <lineage>
        <taxon>Eukaryota</taxon>
        <taxon>Metazoa</taxon>
        <taxon>Chordata</taxon>
        <taxon>Craniata</taxon>
        <taxon>Vertebrata</taxon>
        <taxon>Euteleostomi</taxon>
        <taxon>Actinopterygii</taxon>
        <taxon>Neopterygii</taxon>
        <taxon>Teleostei</taxon>
        <taxon>Neoteleostei</taxon>
        <taxon>Acanthomorphata</taxon>
        <taxon>Eupercaria</taxon>
        <taxon>Perciformes</taxon>
        <taxon>Cottioidei</taxon>
        <taxon>Cottales</taxon>
        <taxon>Liparidae</taxon>
        <taxon>Liparis</taxon>
    </lineage>
</organism>
<feature type="compositionally biased region" description="Polar residues" evidence="1">
    <location>
        <begin position="1"/>
        <end position="10"/>
    </location>
</feature>
<sequence>MTAVISTLHQAQVDRTRETKGKKEKSFTQKRKHVTRDLSRVKDDHSSHVLTLHTASEGRVHANVKHRNINNPVPPQRVHNPWLRGSVSSSRPGTLSGSAFRLGRWLSGNAMENSASGSHTNLYT</sequence>
<comment type="caution">
    <text evidence="2">The sequence shown here is derived from an EMBL/GenBank/DDBJ whole genome shotgun (WGS) entry which is preliminary data.</text>
</comment>
<accession>A0A4Z2FLB0</accession>
<dbReference type="AlphaFoldDB" id="A0A4Z2FLB0"/>
<feature type="region of interest" description="Disordered" evidence="1">
    <location>
        <begin position="1"/>
        <end position="97"/>
    </location>
</feature>
<dbReference type="Proteomes" id="UP000314294">
    <property type="component" value="Unassembled WGS sequence"/>
</dbReference>
<evidence type="ECO:0000256" key="1">
    <source>
        <dbReference type="SAM" id="MobiDB-lite"/>
    </source>
</evidence>
<gene>
    <name evidence="2" type="ORF">EYF80_047870</name>
</gene>
<keyword evidence="3" id="KW-1185">Reference proteome</keyword>
<dbReference type="EMBL" id="SRLO01001071">
    <property type="protein sequence ID" value="TNN41949.1"/>
    <property type="molecule type" value="Genomic_DNA"/>
</dbReference>
<feature type="compositionally biased region" description="Polar residues" evidence="1">
    <location>
        <begin position="86"/>
        <end position="97"/>
    </location>
</feature>
<name>A0A4Z2FLB0_9TELE</name>
<feature type="compositionally biased region" description="Basic and acidic residues" evidence="1">
    <location>
        <begin position="35"/>
        <end position="47"/>
    </location>
</feature>
<evidence type="ECO:0000313" key="2">
    <source>
        <dbReference type="EMBL" id="TNN41949.1"/>
    </source>
</evidence>
<feature type="compositionally biased region" description="Basic and acidic residues" evidence="1">
    <location>
        <begin position="12"/>
        <end position="27"/>
    </location>
</feature>
<proteinExistence type="predicted"/>
<protein>
    <submittedName>
        <fullName evidence="2">Uncharacterized protein</fullName>
    </submittedName>
</protein>